<dbReference type="GO" id="GO:0004467">
    <property type="term" value="F:long-chain fatty acid-CoA ligase activity"/>
    <property type="evidence" value="ECO:0007669"/>
    <property type="project" value="TreeGrafter"/>
</dbReference>
<dbReference type="OMA" id="MEVTWCQ"/>
<evidence type="ECO:0000256" key="1">
    <source>
        <dbReference type="ARBA" id="ARBA00006432"/>
    </source>
</evidence>
<dbReference type="Ensembl" id="ENSJHYT00000003371.1">
    <property type="protein sequence ID" value="ENSJHYP00000002732.1"/>
    <property type="gene ID" value="ENSJHYG00000002281.1"/>
</dbReference>
<comment type="similarity">
    <text evidence="1">Belongs to the ATP-dependent AMP-binding enzyme family.</text>
</comment>
<dbReference type="GO" id="GO:0005789">
    <property type="term" value="C:endoplasmic reticulum membrane"/>
    <property type="evidence" value="ECO:0007669"/>
    <property type="project" value="TreeGrafter"/>
</dbReference>
<dbReference type="AlphaFoldDB" id="A0A8C5IJB3"/>
<feature type="chain" id="PRO_5034186182" description="S27A2 synthetase" evidence="3">
    <location>
        <begin position="17"/>
        <end position="94"/>
    </location>
</feature>
<protein>
    <recommendedName>
        <fullName evidence="6">S27A2 synthetase</fullName>
    </recommendedName>
</protein>
<name>A0A8C5IJB3_JUNHY</name>
<keyword evidence="3" id="KW-0732">Signal</keyword>
<organism evidence="4 5">
    <name type="scientific">Junco hyemalis</name>
    <name type="common">Dark-eyed junco</name>
    <dbReference type="NCBI Taxonomy" id="40217"/>
    <lineage>
        <taxon>Eukaryota</taxon>
        <taxon>Metazoa</taxon>
        <taxon>Chordata</taxon>
        <taxon>Craniata</taxon>
        <taxon>Vertebrata</taxon>
        <taxon>Euteleostomi</taxon>
        <taxon>Archelosauria</taxon>
        <taxon>Archosauria</taxon>
        <taxon>Dinosauria</taxon>
        <taxon>Saurischia</taxon>
        <taxon>Theropoda</taxon>
        <taxon>Coelurosauria</taxon>
        <taxon>Aves</taxon>
        <taxon>Neognathae</taxon>
        <taxon>Neoaves</taxon>
        <taxon>Telluraves</taxon>
        <taxon>Australaves</taxon>
        <taxon>Passeriformes</taxon>
        <taxon>Passerellidae</taxon>
        <taxon>Junco</taxon>
    </lineage>
</organism>
<reference evidence="4" key="1">
    <citation type="submission" date="2025-08" db="UniProtKB">
        <authorList>
            <consortium name="Ensembl"/>
        </authorList>
    </citation>
    <scope>IDENTIFICATION</scope>
</reference>
<evidence type="ECO:0000313" key="5">
    <source>
        <dbReference type="Proteomes" id="UP000694408"/>
    </source>
</evidence>
<evidence type="ECO:0000256" key="3">
    <source>
        <dbReference type="SAM" id="SignalP"/>
    </source>
</evidence>
<evidence type="ECO:0008006" key="6">
    <source>
        <dbReference type="Google" id="ProtNLM"/>
    </source>
</evidence>
<dbReference type="Proteomes" id="UP000694408">
    <property type="component" value="Unplaced"/>
</dbReference>
<dbReference type="GO" id="GO:0044539">
    <property type="term" value="P:long-chain fatty acid import into cell"/>
    <property type="evidence" value="ECO:0007669"/>
    <property type="project" value="TreeGrafter"/>
</dbReference>
<reference evidence="4" key="2">
    <citation type="submission" date="2025-09" db="UniProtKB">
        <authorList>
            <consortium name="Ensembl"/>
        </authorList>
    </citation>
    <scope>IDENTIFICATION</scope>
</reference>
<keyword evidence="5" id="KW-1185">Reference proteome</keyword>
<keyword evidence="2" id="KW-0436">Ligase</keyword>
<dbReference type="PANTHER" id="PTHR43107">
    <property type="entry name" value="LONG-CHAIN FATTY ACID TRANSPORT PROTEIN"/>
    <property type="match status" value="1"/>
</dbReference>
<dbReference type="GO" id="GO:0005324">
    <property type="term" value="F:long-chain fatty acid transmembrane transporter activity"/>
    <property type="evidence" value="ECO:0007669"/>
    <property type="project" value="TreeGrafter"/>
</dbReference>
<evidence type="ECO:0000256" key="2">
    <source>
        <dbReference type="ARBA" id="ARBA00022598"/>
    </source>
</evidence>
<feature type="signal peptide" evidence="3">
    <location>
        <begin position="1"/>
        <end position="16"/>
    </location>
</feature>
<dbReference type="GO" id="GO:0005886">
    <property type="term" value="C:plasma membrane"/>
    <property type="evidence" value="ECO:0007669"/>
    <property type="project" value="TreeGrafter"/>
</dbReference>
<dbReference type="PANTHER" id="PTHR43107:SF4">
    <property type="entry name" value="LONG-CHAIN FATTY ACID TRANSPORT PROTEIN 2"/>
    <property type="match status" value="1"/>
</dbReference>
<proteinExistence type="inferred from homology"/>
<accession>A0A8C5IJB3</accession>
<evidence type="ECO:0000313" key="4">
    <source>
        <dbReference type="Ensembl" id="ENSJHYP00000002732.1"/>
    </source>
</evidence>
<sequence length="94" mass="10444">MVAVMVTLSQWGSTWCQRWPPGTKVGDAVPPLCRPQDALQVTGTFKQCKTQLVQEGFDPGAIGDRLFVRDAARRSYVPLSRAAFRDIQQGRLPL</sequence>